<evidence type="ECO:0000256" key="1">
    <source>
        <dbReference type="SAM" id="MobiDB-lite"/>
    </source>
</evidence>
<feature type="transmembrane region" description="Helical" evidence="2">
    <location>
        <begin position="306"/>
        <end position="327"/>
    </location>
</feature>
<dbReference type="KEGG" id="tpal:117644543"/>
<dbReference type="Proteomes" id="UP000515158">
    <property type="component" value="Unplaced"/>
</dbReference>
<dbReference type="PANTHER" id="PTHR11161:SF71">
    <property type="entry name" value="NOSE RESISTANT-TO-FLUOXETINE PROTEIN N-TERMINAL DOMAIN-CONTAINING PROTEIN"/>
    <property type="match status" value="1"/>
</dbReference>
<feature type="transmembrane region" description="Helical" evidence="2">
    <location>
        <begin position="381"/>
        <end position="406"/>
    </location>
</feature>
<dbReference type="AlphaFoldDB" id="A0A6P8YJG6"/>
<feature type="transmembrane region" description="Helical" evidence="2">
    <location>
        <begin position="339"/>
        <end position="361"/>
    </location>
</feature>
<feature type="transmembrane region" description="Helical" evidence="2">
    <location>
        <begin position="80"/>
        <end position="99"/>
    </location>
</feature>
<keyword evidence="2" id="KW-0812">Transmembrane</keyword>
<name>A0A6P8YJG6_THRPL</name>
<reference evidence="5" key="1">
    <citation type="submission" date="2025-08" db="UniProtKB">
        <authorList>
            <consortium name="RefSeq"/>
        </authorList>
    </citation>
    <scope>IDENTIFICATION</scope>
    <source>
        <tissue evidence="5">Total insect</tissue>
    </source>
</reference>
<feature type="compositionally biased region" description="Polar residues" evidence="1">
    <location>
        <begin position="442"/>
        <end position="451"/>
    </location>
</feature>
<feature type="transmembrane region" description="Helical" evidence="2">
    <location>
        <begin position="177"/>
        <end position="200"/>
    </location>
</feature>
<dbReference type="GO" id="GO:0016747">
    <property type="term" value="F:acyltransferase activity, transferring groups other than amino-acyl groups"/>
    <property type="evidence" value="ECO:0007669"/>
    <property type="project" value="InterPro"/>
</dbReference>
<keyword evidence="2" id="KW-1133">Transmembrane helix</keyword>
<proteinExistence type="predicted"/>
<feature type="transmembrane region" description="Helical" evidence="2">
    <location>
        <begin position="262"/>
        <end position="286"/>
    </location>
</feature>
<dbReference type="GeneID" id="117644543"/>
<dbReference type="PANTHER" id="PTHR11161">
    <property type="entry name" value="O-ACYLTRANSFERASE"/>
    <property type="match status" value="1"/>
</dbReference>
<keyword evidence="2" id="KW-0472">Membrane</keyword>
<feature type="transmembrane region" description="Helical" evidence="2">
    <location>
        <begin position="233"/>
        <end position="250"/>
    </location>
</feature>
<evidence type="ECO:0000256" key="2">
    <source>
        <dbReference type="SAM" id="Phobius"/>
    </source>
</evidence>
<dbReference type="InterPro" id="IPR002656">
    <property type="entry name" value="Acyl_transf_3_dom"/>
</dbReference>
<evidence type="ECO:0000313" key="5">
    <source>
        <dbReference type="RefSeq" id="XP_034239983.1"/>
    </source>
</evidence>
<accession>A0A6P8YJG6</accession>
<gene>
    <name evidence="5" type="primary">LOC117644543</name>
</gene>
<feature type="transmembrane region" description="Helical" evidence="2">
    <location>
        <begin position="146"/>
        <end position="165"/>
    </location>
</feature>
<dbReference type="OrthoDB" id="10265389at2759"/>
<dbReference type="InParanoid" id="A0A6P8YJG6"/>
<dbReference type="RefSeq" id="XP_034239983.1">
    <property type="nucleotide sequence ID" value="XM_034384092.1"/>
</dbReference>
<organism evidence="5">
    <name type="scientific">Thrips palmi</name>
    <name type="common">Melon thrips</name>
    <dbReference type="NCBI Taxonomy" id="161013"/>
    <lineage>
        <taxon>Eukaryota</taxon>
        <taxon>Metazoa</taxon>
        <taxon>Ecdysozoa</taxon>
        <taxon>Arthropoda</taxon>
        <taxon>Hexapoda</taxon>
        <taxon>Insecta</taxon>
        <taxon>Pterygota</taxon>
        <taxon>Neoptera</taxon>
        <taxon>Paraneoptera</taxon>
        <taxon>Thysanoptera</taxon>
        <taxon>Terebrantia</taxon>
        <taxon>Thripoidea</taxon>
        <taxon>Thripidae</taxon>
        <taxon>Thrips</taxon>
    </lineage>
</organism>
<dbReference type="InterPro" id="IPR052728">
    <property type="entry name" value="O2_lipid_transport_reg"/>
</dbReference>
<evidence type="ECO:0000313" key="4">
    <source>
        <dbReference type="Proteomes" id="UP000515158"/>
    </source>
</evidence>
<feature type="transmembrane region" description="Helical" evidence="2">
    <location>
        <begin position="35"/>
        <end position="59"/>
    </location>
</feature>
<dbReference type="Pfam" id="PF01757">
    <property type="entry name" value="Acyl_transf_3"/>
    <property type="match status" value="1"/>
</dbReference>
<feature type="domain" description="Acyltransferase 3" evidence="3">
    <location>
        <begin position="2"/>
        <end position="366"/>
    </location>
</feature>
<sequence>MIFFIIGHRIIYLYGSPLRNADFVEAVYSRLDRMVMLNGGGLITTFFVISGFLEAWLLLRHYAKHRRFSVAFLVQQYVSRYLRLLPVTAVVLAIETQWMQYMGSGPVWGQVAGRVVRDCQQYWWTHLLFVNNYVAQGSTQCMIQTWFAATLLQMFLLTPPLMWLVSRWTQRALWPGCLLLGLLLAASAVVLYATTVLLGLTPITLMFPRDLVRQGFAMDPTFIYQYLPAQTNAVPYVVGLVTGTLFYLANRDKWQPSKRTATWLWLGIPLGLLLLSVTLISVFLFFRPSFEARPLLDAAYGPARWLGFSLPPAWILFVCAMGYGGVFDRIFSWSPMLPMGRLSFSVYLIHFTIIIVTTSTTRQPAYLSDYSVVSQGVADIVISYAAGLVLHFCVEAPMMSLLSIAFSRLSSSTGSAERVSGAVSGKAPGEAQDADEVHDNAVRTSTSTTNV</sequence>
<protein>
    <submittedName>
        <fullName evidence="5">Nose resistant to fluoxetine protein 6-like</fullName>
    </submittedName>
</protein>
<feature type="region of interest" description="Disordered" evidence="1">
    <location>
        <begin position="420"/>
        <end position="451"/>
    </location>
</feature>
<evidence type="ECO:0000259" key="3">
    <source>
        <dbReference type="Pfam" id="PF01757"/>
    </source>
</evidence>
<keyword evidence="4" id="KW-1185">Reference proteome</keyword>